<comment type="catalytic activity">
    <reaction evidence="4">
        <text>N-terminal L-lysyl-[protein] + L-leucyl-tRNA(Leu) = N-terminal L-leucyl-L-lysyl-[protein] + tRNA(Leu) + H(+)</text>
        <dbReference type="Rhea" id="RHEA:12340"/>
        <dbReference type="Rhea" id="RHEA-COMP:9613"/>
        <dbReference type="Rhea" id="RHEA-COMP:9622"/>
        <dbReference type="Rhea" id="RHEA-COMP:12670"/>
        <dbReference type="Rhea" id="RHEA-COMP:12671"/>
        <dbReference type="ChEBI" id="CHEBI:15378"/>
        <dbReference type="ChEBI" id="CHEBI:65249"/>
        <dbReference type="ChEBI" id="CHEBI:78442"/>
        <dbReference type="ChEBI" id="CHEBI:78494"/>
        <dbReference type="ChEBI" id="CHEBI:133043"/>
        <dbReference type="EC" id="2.3.2.6"/>
    </reaction>
</comment>
<dbReference type="PANTHER" id="PTHR30098:SF2">
    <property type="entry name" value="LEUCYL_PHENYLALANYL-TRNA--PROTEIN TRANSFERASE"/>
    <property type="match status" value="1"/>
</dbReference>
<dbReference type="RefSeq" id="WP_160615369.1">
    <property type="nucleotide sequence ID" value="NZ_WTYR01000001.1"/>
</dbReference>
<dbReference type="InterPro" id="IPR016181">
    <property type="entry name" value="Acyl_CoA_acyltransferase"/>
</dbReference>
<keyword evidence="6" id="KW-1185">Reference proteome</keyword>
<comment type="subcellular location">
    <subcellularLocation>
        <location evidence="4">Cytoplasm</location>
    </subcellularLocation>
</comment>
<sequence length="237" mass="25704">MHAPPPPPPIPVDILLAAYRSGIFPMADARDETEIFWVEPRERAIIPLDGFPASTSLRKLLRQQRFEVTCNRDFAAVVDGCAEPRPDGEDSESGTWISHGIEASYTALHQAGHAHSIEVWREGGLVGGLYGVDLPGTFCGESMFSRADNASKIALAWLVAAMRECGKQLLDCQFITSHLRSLGAQTLSQDDYLTLLRRALKSESVTLPEGFGALEARAQASGVSPGKLIAQSFTHTS</sequence>
<name>A0A6I4TYU4_9SPHN</name>
<dbReference type="GO" id="GO:0030163">
    <property type="term" value="P:protein catabolic process"/>
    <property type="evidence" value="ECO:0007669"/>
    <property type="project" value="UniProtKB-UniRule"/>
</dbReference>
<dbReference type="EC" id="2.3.2.6" evidence="4"/>
<comment type="similarity">
    <text evidence="4">Belongs to the L/F-transferase family.</text>
</comment>
<dbReference type="AlphaFoldDB" id="A0A6I4TYU4"/>
<dbReference type="HAMAP" id="MF_00688">
    <property type="entry name" value="Leu_Phe_trans"/>
    <property type="match status" value="1"/>
</dbReference>
<evidence type="ECO:0000313" key="6">
    <source>
        <dbReference type="Proteomes" id="UP000429229"/>
    </source>
</evidence>
<dbReference type="Proteomes" id="UP000429229">
    <property type="component" value="Unassembled WGS sequence"/>
</dbReference>
<dbReference type="Gene3D" id="3.40.630.70">
    <property type="entry name" value="Leucyl/phenylalanyl-tRNA-protein transferase, C-terminal domain"/>
    <property type="match status" value="1"/>
</dbReference>
<dbReference type="Pfam" id="PF03588">
    <property type="entry name" value="Leu_Phe_trans"/>
    <property type="match status" value="1"/>
</dbReference>
<organism evidence="5 6">
    <name type="scientific">Alteriqipengyuania halimionae</name>
    <dbReference type="NCBI Taxonomy" id="1926630"/>
    <lineage>
        <taxon>Bacteria</taxon>
        <taxon>Pseudomonadati</taxon>
        <taxon>Pseudomonadota</taxon>
        <taxon>Alphaproteobacteria</taxon>
        <taxon>Sphingomonadales</taxon>
        <taxon>Erythrobacteraceae</taxon>
        <taxon>Alteriqipengyuania</taxon>
    </lineage>
</organism>
<dbReference type="GO" id="GO:0005737">
    <property type="term" value="C:cytoplasm"/>
    <property type="evidence" value="ECO:0007669"/>
    <property type="project" value="UniProtKB-SubCell"/>
</dbReference>
<dbReference type="EMBL" id="WTYR01000001">
    <property type="protein sequence ID" value="MXP08850.1"/>
    <property type="molecule type" value="Genomic_DNA"/>
</dbReference>
<keyword evidence="3 4" id="KW-0012">Acyltransferase</keyword>
<keyword evidence="2 4" id="KW-0808">Transferase</keyword>
<dbReference type="Gene3D" id="3.30.70.3550">
    <property type="entry name" value="Leucyl/phenylalanyl-tRNA-protein transferase, N-terminal domain"/>
    <property type="match status" value="1"/>
</dbReference>
<gene>
    <name evidence="4" type="primary">aat</name>
    <name evidence="5" type="ORF">GRI68_01475</name>
</gene>
<evidence type="ECO:0000256" key="4">
    <source>
        <dbReference type="HAMAP-Rule" id="MF_00688"/>
    </source>
</evidence>
<dbReference type="NCBIfam" id="TIGR00667">
    <property type="entry name" value="aat"/>
    <property type="match status" value="1"/>
</dbReference>
<evidence type="ECO:0000313" key="5">
    <source>
        <dbReference type="EMBL" id="MXP08850.1"/>
    </source>
</evidence>
<dbReference type="InterPro" id="IPR042203">
    <property type="entry name" value="Leu/Phe-tRNA_Trfase_C"/>
</dbReference>
<protein>
    <recommendedName>
        <fullName evidence="4">Leucyl/phenylalanyl-tRNA--protein transferase</fullName>
        <ecNumber evidence="4">2.3.2.6</ecNumber>
    </recommendedName>
    <alternativeName>
        <fullName evidence="4">L/F-transferase</fullName>
    </alternativeName>
    <alternativeName>
        <fullName evidence="4">Leucyltransferase</fullName>
    </alternativeName>
    <alternativeName>
        <fullName evidence="4">Phenyalanyltransferase</fullName>
    </alternativeName>
</protein>
<comment type="function">
    <text evidence="4">Functions in the N-end rule pathway of protein degradation where it conjugates Leu, Phe and, less efficiently, Met from aminoacyl-tRNAs to the N-termini of proteins containing an N-terminal arginine or lysine.</text>
</comment>
<evidence type="ECO:0000256" key="1">
    <source>
        <dbReference type="ARBA" id="ARBA00022490"/>
    </source>
</evidence>
<keyword evidence="1 4" id="KW-0963">Cytoplasm</keyword>
<comment type="catalytic activity">
    <reaction evidence="4">
        <text>N-terminal L-arginyl-[protein] + L-leucyl-tRNA(Leu) = N-terminal L-leucyl-L-arginyl-[protein] + tRNA(Leu) + H(+)</text>
        <dbReference type="Rhea" id="RHEA:50416"/>
        <dbReference type="Rhea" id="RHEA-COMP:9613"/>
        <dbReference type="Rhea" id="RHEA-COMP:9622"/>
        <dbReference type="Rhea" id="RHEA-COMP:12672"/>
        <dbReference type="Rhea" id="RHEA-COMP:12673"/>
        <dbReference type="ChEBI" id="CHEBI:15378"/>
        <dbReference type="ChEBI" id="CHEBI:64719"/>
        <dbReference type="ChEBI" id="CHEBI:78442"/>
        <dbReference type="ChEBI" id="CHEBI:78494"/>
        <dbReference type="ChEBI" id="CHEBI:133044"/>
        <dbReference type="EC" id="2.3.2.6"/>
    </reaction>
</comment>
<dbReference type="OrthoDB" id="9790282at2"/>
<comment type="caution">
    <text evidence="5">The sequence shown here is derived from an EMBL/GenBank/DDBJ whole genome shotgun (WGS) entry which is preliminary data.</text>
</comment>
<reference evidence="5 6" key="1">
    <citation type="submission" date="2019-12" db="EMBL/GenBank/DDBJ databases">
        <title>Genomic-based taxomic classification of the family Erythrobacteraceae.</title>
        <authorList>
            <person name="Xu L."/>
        </authorList>
    </citation>
    <scope>NUCLEOTIDE SEQUENCE [LARGE SCALE GENOMIC DNA]</scope>
    <source>
        <strain evidence="5 6">LMG 29519</strain>
    </source>
</reference>
<dbReference type="GO" id="GO:0008914">
    <property type="term" value="F:leucyl-tRNA--protein transferase activity"/>
    <property type="evidence" value="ECO:0007669"/>
    <property type="project" value="UniProtKB-UniRule"/>
</dbReference>
<comment type="catalytic activity">
    <reaction evidence="4">
        <text>L-phenylalanyl-tRNA(Phe) + an N-terminal L-alpha-aminoacyl-[protein] = an N-terminal L-phenylalanyl-L-alpha-aminoacyl-[protein] + tRNA(Phe)</text>
        <dbReference type="Rhea" id="RHEA:43632"/>
        <dbReference type="Rhea" id="RHEA-COMP:9668"/>
        <dbReference type="Rhea" id="RHEA-COMP:9699"/>
        <dbReference type="Rhea" id="RHEA-COMP:10636"/>
        <dbReference type="Rhea" id="RHEA-COMP:10637"/>
        <dbReference type="ChEBI" id="CHEBI:78442"/>
        <dbReference type="ChEBI" id="CHEBI:78531"/>
        <dbReference type="ChEBI" id="CHEBI:78597"/>
        <dbReference type="ChEBI" id="CHEBI:83561"/>
        <dbReference type="EC" id="2.3.2.6"/>
    </reaction>
</comment>
<dbReference type="InterPro" id="IPR042221">
    <property type="entry name" value="Leu/Phe-tRNA_Trfase_N"/>
</dbReference>
<proteinExistence type="inferred from homology"/>
<evidence type="ECO:0000256" key="2">
    <source>
        <dbReference type="ARBA" id="ARBA00022679"/>
    </source>
</evidence>
<dbReference type="InterPro" id="IPR004616">
    <property type="entry name" value="Leu/Phe-tRNA_Trfase"/>
</dbReference>
<evidence type="ECO:0000256" key="3">
    <source>
        <dbReference type="ARBA" id="ARBA00023315"/>
    </source>
</evidence>
<dbReference type="PANTHER" id="PTHR30098">
    <property type="entry name" value="LEUCYL/PHENYLALANYL-TRNA--PROTEIN TRANSFERASE"/>
    <property type="match status" value="1"/>
</dbReference>
<dbReference type="SUPFAM" id="SSF55729">
    <property type="entry name" value="Acyl-CoA N-acyltransferases (Nat)"/>
    <property type="match status" value="1"/>
</dbReference>
<accession>A0A6I4TYU4</accession>